<sequence length="87" mass="8374">MSNMGQSFQAGKAQAQGECQAERAAQCVRDGAGATACAVTDTAGAAADSAQLQEHRAAGTVQQAAEQVAQTAAGAAAGANDAVTGGH</sequence>
<dbReference type="AlphaFoldDB" id="B6U2P6"/>
<proteinExistence type="evidence at transcript level"/>
<organism evidence="1">
    <name type="scientific">Zea mays</name>
    <name type="common">Maize</name>
    <dbReference type="NCBI Taxonomy" id="4577"/>
    <lineage>
        <taxon>Eukaryota</taxon>
        <taxon>Viridiplantae</taxon>
        <taxon>Streptophyta</taxon>
        <taxon>Embryophyta</taxon>
        <taxon>Tracheophyta</taxon>
        <taxon>Spermatophyta</taxon>
        <taxon>Magnoliopsida</taxon>
        <taxon>Liliopsida</taxon>
        <taxon>Poales</taxon>
        <taxon>Poaceae</taxon>
        <taxon>PACMAD clade</taxon>
        <taxon>Panicoideae</taxon>
        <taxon>Andropogonodae</taxon>
        <taxon>Andropogoneae</taxon>
        <taxon>Tripsacinae</taxon>
        <taxon>Zea</taxon>
    </lineage>
</organism>
<reference evidence="1" key="1">
    <citation type="journal article" date="2009" name="Plant Mol. Biol.">
        <title>Insights into corn genes derived from large-scale cDNA sequencing.</title>
        <authorList>
            <person name="Alexandrov N.N."/>
            <person name="Brover V.V."/>
            <person name="Freidin S."/>
            <person name="Troukhan M.E."/>
            <person name="Tatarinova T.V."/>
            <person name="Zhang H."/>
            <person name="Swaller T.J."/>
            <person name="Lu Y.P."/>
            <person name="Bouck J."/>
            <person name="Flavell R.B."/>
            <person name="Feldmann K.A."/>
        </authorList>
    </citation>
    <scope>NUCLEOTIDE SEQUENCE</scope>
</reference>
<dbReference type="EMBL" id="EU971511">
    <property type="protein sequence ID" value="ACG43629.1"/>
    <property type="molecule type" value="mRNA"/>
</dbReference>
<name>B6U2P6_MAIZE</name>
<evidence type="ECO:0000313" key="1">
    <source>
        <dbReference type="EMBL" id="ACG43629.1"/>
    </source>
</evidence>
<protein>
    <submittedName>
        <fullName evidence="1">Uncharacterized protein</fullName>
    </submittedName>
</protein>
<accession>B6U2P6</accession>